<dbReference type="InterPro" id="IPR003619">
    <property type="entry name" value="MAD_homology1_Dwarfin-type"/>
</dbReference>
<keyword evidence="3" id="KW-0804">Transcription</keyword>
<feature type="domain" description="MH1" evidence="5">
    <location>
        <begin position="57"/>
        <end position="125"/>
    </location>
</feature>
<comment type="caution">
    <text evidence="6">The sequence shown here is derived from an EMBL/GenBank/DDBJ whole genome shotgun (WGS) entry which is preliminary data.</text>
</comment>
<keyword evidence="4" id="KW-0539">Nucleus</keyword>
<evidence type="ECO:0000313" key="7">
    <source>
        <dbReference type="Proteomes" id="UP001432027"/>
    </source>
</evidence>
<dbReference type="PANTHER" id="PTHR13703:SF62">
    <property type="entry name" value="SMAD PROTEIN DAF-3"/>
    <property type="match status" value="1"/>
</dbReference>
<evidence type="ECO:0000256" key="4">
    <source>
        <dbReference type="ARBA" id="ARBA00023242"/>
    </source>
</evidence>
<dbReference type="GO" id="GO:0051239">
    <property type="term" value="P:regulation of multicellular organismal process"/>
    <property type="evidence" value="ECO:0007669"/>
    <property type="project" value="UniProtKB-ARBA"/>
</dbReference>
<dbReference type="PANTHER" id="PTHR13703">
    <property type="entry name" value="SMAD"/>
    <property type="match status" value="1"/>
</dbReference>
<comment type="subcellular location">
    <subcellularLocation>
        <location evidence="1">Nucleus</location>
    </subcellularLocation>
</comment>
<feature type="non-terminal residue" evidence="6">
    <location>
        <position position="125"/>
    </location>
</feature>
<dbReference type="InterPro" id="IPR013019">
    <property type="entry name" value="MAD_homology_MH1"/>
</dbReference>
<name>A0AAV5UD80_9BILA</name>
<dbReference type="Pfam" id="PF03165">
    <property type="entry name" value="MH1"/>
    <property type="match status" value="1"/>
</dbReference>
<dbReference type="Gene3D" id="3.90.520.10">
    <property type="entry name" value="SMAD MH1 domain"/>
    <property type="match status" value="1"/>
</dbReference>
<gene>
    <name evidence="6" type="ORF">PENTCL1PPCAC_26173</name>
</gene>
<dbReference type="SUPFAM" id="SSF56366">
    <property type="entry name" value="SMAD MH1 domain"/>
    <property type="match status" value="1"/>
</dbReference>
<dbReference type="GO" id="GO:0030509">
    <property type="term" value="P:BMP signaling pathway"/>
    <property type="evidence" value="ECO:0007669"/>
    <property type="project" value="TreeGrafter"/>
</dbReference>
<sequence length="125" mass="13026">PAGGTPPKAEIAQPGAAVIGDTATSSSAFSIAPSTATIPVVTSGPVTRPDARSTGGEIVAYLMTFCIQQREAEAKLSSKTLKSLHMKLKNSPNDMETLMRSVDTKGEVPGECITVPRTLDGRQQV</sequence>
<accession>A0AAV5UD80</accession>
<dbReference type="GO" id="GO:0009653">
    <property type="term" value="P:anatomical structure morphogenesis"/>
    <property type="evidence" value="ECO:0007669"/>
    <property type="project" value="TreeGrafter"/>
</dbReference>
<organism evidence="6 7">
    <name type="scientific">Pristionchus entomophagus</name>
    <dbReference type="NCBI Taxonomy" id="358040"/>
    <lineage>
        <taxon>Eukaryota</taxon>
        <taxon>Metazoa</taxon>
        <taxon>Ecdysozoa</taxon>
        <taxon>Nematoda</taxon>
        <taxon>Chromadorea</taxon>
        <taxon>Rhabditida</taxon>
        <taxon>Rhabditina</taxon>
        <taxon>Diplogasteromorpha</taxon>
        <taxon>Diplogasteroidea</taxon>
        <taxon>Neodiplogasteridae</taxon>
        <taxon>Pristionchus</taxon>
    </lineage>
</organism>
<evidence type="ECO:0000256" key="1">
    <source>
        <dbReference type="ARBA" id="ARBA00004123"/>
    </source>
</evidence>
<dbReference type="InterPro" id="IPR036578">
    <property type="entry name" value="SMAD_MH1_sf"/>
</dbReference>
<feature type="non-terminal residue" evidence="6">
    <location>
        <position position="1"/>
    </location>
</feature>
<dbReference type="GO" id="GO:0000978">
    <property type="term" value="F:RNA polymerase II cis-regulatory region sequence-specific DNA binding"/>
    <property type="evidence" value="ECO:0007669"/>
    <property type="project" value="TreeGrafter"/>
</dbReference>
<evidence type="ECO:0000259" key="5">
    <source>
        <dbReference type="PROSITE" id="PS51075"/>
    </source>
</evidence>
<dbReference type="AlphaFoldDB" id="A0AAV5UD80"/>
<proteinExistence type="predicted"/>
<evidence type="ECO:0000313" key="6">
    <source>
        <dbReference type="EMBL" id="GMT03999.1"/>
    </source>
</evidence>
<dbReference type="GO" id="GO:0070411">
    <property type="term" value="F:I-SMAD binding"/>
    <property type="evidence" value="ECO:0007669"/>
    <property type="project" value="TreeGrafter"/>
</dbReference>
<protein>
    <recommendedName>
        <fullName evidence="5">MH1 domain-containing protein</fullName>
    </recommendedName>
</protein>
<dbReference type="GO" id="GO:0030154">
    <property type="term" value="P:cell differentiation"/>
    <property type="evidence" value="ECO:0007669"/>
    <property type="project" value="TreeGrafter"/>
</dbReference>
<evidence type="ECO:0000256" key="2">
    <source>
        <dbReference type="ARBA" id="ARBA00023015"/>
    </source>
</evidence>
<dbReference type="GO" id="GO:0071144">
    <property type="term" value="C:heteromeric SMAD protein complex"/>
    <property type="evidence" value="ECO:0007669"/>
    <property type="project" value="TreeGrafter"/>
</dbReference>
<dbReference type="GO" id="GO:0000981">
    <property type="term" value="F:DNA-binding transcription factor activity, RNA polymerase II-specific"/>
    <property type="evidence" value="ECO:0007669"/>
    <property type="project" value="TreeGrafter"/>
</dbReference>
<evidence type="ECO:0000256" key="3">
    <source>
        <dbReference type="ARBA" id="ARBA00023163"/>
    </source>
</evidence>
<dbReference type="InterPro" id="IPR013790">
    <property type="entry name" value="Dwarfin"/>
</dbReference>
<keyword evidence="7" id="KW-1185">Reference proteome</keyword>
<dbReference type="EMBL" id="BTSX01000006">
    <property type="protein sequence ID" value="GMT03999.1"/>
    <property type="molecule type" value="Genomic_DNA"/>
</dbReference>
<keyword evidence="2" id="KW-0805">Transcription regulation</keyword>
<dbReference type="GO" id="GO:0060395">
    <property type="term" value="P:SMAD protein signal transduction"/>
    <property type="evidence" value="ECO:0007669"/>
    <property type="project" value="TreeGrafter"/>
</dbReference>
<dbReference type="Proteomes" id="UP001432027">
    <property type="component" value="Unassembled WGS sequence"/>
</dbReference>
<reference evidence="6" key="1">
    <citation type="submission" date="2023-10" db="EMBL/GenBank/DDBJ databases">
        <title>Genome assembly of Pristionchus species.</title>
        <authorList>
            <person name="Yoshida K."/>
            <person name="Sommer R.J."/>
        </authorList>
    </citation>
    <scope>NUCLEOTIDE SEQUENCE</scope>
    <source>
        <strain evidence="6">RS0144</strain>
    </source>
</reference>
<dbReference type="PROSITE" id="PS51075">
    <property type="entry name" value="MH1"/>
    <property type="match status" value="1"/>
</dbReference>